<gene>
    <name evidence="2" type="ORF">CPB84DRAFT_1788127</name>
</gene>
<keyword evidence="1" id="KW-0732">Signal</keyword>
<evidence type="ECO:0000313" key="2">
    <source>
        <dbReference type="EMBL" id="KAF8885679.1"/>
    </source>
</evidence>
<comment type="caution">
    <text evidence="2">The sequence shown here is derived from an EMBL/GenBank/DDBJ whole genome shotgun (WGS) entry which is preliminary data.</text>
</comment>
<dbReference type="Pfam" id="PF19271">
    <property type="entry name" value="Nis1"/>
    <property type="match status" value="1"/>
</dbReference>
<proteinExistence type="predicted"/>
<dbReference type="OrthoDB" id="2841294at2759"/>
<keyword evidence="3" id="KW-1185">Reference proteome</keyword>
<dbReference type="InterPro" id="IPR045469">
    <property type="entry name" value="Nis1"/>
</dbReference>
<evidence type="ECO:0000313" key="3">
    <source>
        <dbReference type="Proteomes" id="UP000724874"/>
    </source>
</evidence>
<dbReference type="AlphaFoldDB" id="A0A9P5TIR0"/>
<dbReference type="EMBL" id="JADNYJ010000100">
    <property type="protein sequence ID" value="KAF8885679.1"/>
    <property type="molecule type" value="Genomic_DNA"/>
</dbReference>
<feature type="signal peptide" evidence="1">
    <location>
        <begin position="1"/>
        <end position="21"/>
    </location>
</feature>
<feature type="chain" id="PRO_5040390525" evidence="1">
    <location>
        <begin position="22"/>
        <end position="145"/>
    </location>
</feature>
<protein>
    <submittedName>
        <fullName evidence="2">Uncharacterized protein</fullName>
    </submittedName>
</protein>
<name>A0A9P5TIR0_GYMJU</name>
<sequence length="145" mass="15330">MKFSFATTLASLLLATTTVLSQTIAIGYPQDGASVTPGSNITVEVDRPDTLSGSQEVAVVIGINSCRNTTCIPPDEILGSILYDGGYNPQFTSNAPFKPPHQNFTVTIPSFLAKGRAQLAVFHVSLIGAGFAPFTEIKNITVNVQ</sequence>
<organism evidence="2 3">
    <name type="scientific">Gymnopilus junonius</name>
    <name type="common">Spectacular rustgill mushroom</name>
    <name type="synonym">Gymnopilus spectabilis subsp. junonius</name>
    <dbReference type="NCBI Taxonomy" id="109634"/>
    <lineage>
        <taxon>Eukaryota</taxon>
        <taxon>Fungi</taxon>
        <taxon>Dikarya</taxon>
        <taxon>Basidiomycota</taxon>
        <taxon>Agaricomycotina</taxon>
        <taxon>Agaricomycetes</taxon>
        <taxon>Agaricomycetidae</taxon>
        <taxon>Agaricales</taxon>
        <taxon>Agaricineae</taxon>
        <taxon>Hymenogastraceae</taxon>
        <taxon>Gymnopilus</taxon>
    </lineage>
</organism>
<evidence type="ECO:0000256" key="1">
    <source>
        <dbReference type="SAM" id="SignalP"/>
    </source>
</evidence>
<accession>A0A9P5TIR0</accession>
<dbReference type="Proteomes" id="UP000724874">
    <property type="component" value="Unassembled WGS sequence"/>
</dbReference>
<reference evidence="2" key="1">
    <citation type="submission" date="2020-11" db="EMBL/GenBank/DDBJ databases">
        <authorList>
            <consortium name="DOE Joint Genome Institute"/>
            <person name="Ahrendt S."/>
            <person name="Riley R."/>
            <person name="Andreopoulos W."/>
            <person name="LaButti K."/>
            <person name="Pangilinan J."/>
            <person name="Ruiz-duenas F.J."/>
            <person name="Barrasa J.M."/>
            <person name="Sanchez-Garcia M."/>
            <person name="Camarero S."/>
            <person name="Miyauchi S."/>
            <person name="Serrano A."/>
            <person name="Linde D."/>
            <person name="Babiker R."/>
            <person name="Drula E."/>
            <person name="Ayuso-Fernandez I."/>
            <person name="Pacheco R."/>
            <person name="Padilla G."/>
            <person name="Ferreira P."/>
            <person name="Barriuso J."/>
            <person name="Kellner H."/>
            <person name="Castanera R."/>
            <person name="Alfaro M."/>
            <person name="Ramirez L."/>
            <person name="Pisabarro A.G."/>
            <person name="Kuo A."/>
            <person name="Tritt A."/>
            <person name="Lipzen A."/>
            <person name="He G."/>
            <person name="Yan M."/>
            <person name="Ng V."/>
            <person name="Cullen D."/>
            <person name="Martin F."/>
            <person name="Rosso M.-N."/>
            <person name="Henrissat B."/>
            <person name="Hibbett D."/>
            <person name="Martinez A.T."/>
            <person name="Grigoriev I.V."/>
        </authorList>
    </citation>
    <scope>NUCLEOTIDE SEQUENCE</scope>
    <source>
        <strain evidence="2">AH 44721</strain>
    </source>
</reference>